<evidence type="ECO:0000256" key="7">
    <source>
        <dbReference type="ARBA" id="ARBA00023098"/>
    </source>
</evidence>
<keyword evidence="8 10" id="KW-0472">Membrane</keyword>
<dbReference type="SUPFAM" id="SSF51735">
    <property type="entry name" value="NAD(P)-binding Rossmann-fold domains"/>
    <property type="match status" value="1"/>
</dbReference>
<keyword evidence="5 10" id="KW-0521">NADP</keyword>
<dbReference type="PANTHER" id="PTHR11011:SF24">
    <property type="entry name" value="FATTY ACYL-COA REDUCTASE"/>
    <property type="match status" value="1"/>
</dbReference>
<feature type="transmembrane region" description="Helical" evidence="10">
    <location>
        <begin position="387"/>
        <end position="406"/>
    </location>
</feature>
<organism evidence="13 14">
    <name type="scientific">Phaedon cochleariae</name>
    <name type="common">Mustard beetle</name>
    <dbReference type="NCBI Taxonomy" id="80249"/>
    <lineage>
        <taxon>Eukaryota</taxon>
        <taxon>Metazoa</taxon>
        <taxon>Ecdysozoa</taxon>
        <taxon>Arthropoda</taxon>
        <taxon>Hexapoda</taxon>
        <taxon>Insecta</taxon>
        <taxon>Pterygota</taxon>
        <taxon>Neoptera</taxon>
        <taxon>Endopterygota</taxon>
        <taxon>Coleoptera</taxon>
        <taxon>Polyphaga</taxon>
        <taxon>Cucujiformia</taxon>
        <taxon>Chrysomeloidea</taxon>
        <taxon>Chrysomelidae</taxon>
        <taxon>Chrysomelinae</taxon>
        <taxon>Chrysomelini</taxon>
        <taxon>Phaedon</taxon>
    </lineage>
</organism>
<dbReference type="Proteomes" id="UP001153737">
    <property type="component" value="Chromosome 2"/>
</dbReference>
<dbReference type="GO" id="GO:0005777">
    <property type="term" value="C:peroxisome"/>
    <property type="evidence" value="ECO:0007669"/>
    <property type="project" value="TreeGrafter"/>
</dbReference>
<dbReference type="GO" id="GO:0035336">
    <property type="term" value="P:long-chain fatty-acyl-CoA metabolic process"/>
    <property type="evidence" value="ECO:0007669"/>
    <property type="project" value="TreeGrafter"/>
</dbReference>
<keyword evidence="6 10" id="KW-1133">Transmembrane helix</keyword>
<dbReference type="OrthoDB" id="429813at2759"/>
<evidence type="ECO:0000256" key="4">
    <source>
        <dbReference type="ARBA" id="ARBA00022692"/>
    </source>
</evidence>
<feature type="transmembrane region" description="Helical" evidence="10">
    <location>
        <begin position="354"/>
        <end position="375"/>
    </location>
</feature>
<evidence type="ECO:0000256" key="5">
    <source>
        <dbReference type="ARBA" id="ARBA00022857"/>
    </source>
</evidence>
<evidence type="ECO:0000256" key="6">
    <source>
        <dbReference type="ARBA" id="ARBA00022989"/>
    </source>
</evidence>
<evidence type="ECO:0000256" key="8">
    <source>
        <dbReference type="ARBA" id="ARBA00023136"/>
    </source>
</evidence>
<evidence type="ECO:0000256" key="9">
    <source>
        <dbReference type="ARBA" id="ARBA00052530"/>
    </source>
</evidence>
<name>A0A9N9X2W7_PHACE</name>
<dbReference type="GO" id="GO:0080019">
    <property type="term" value="F:alcohol-forming very long-chain fatty acyl-CoA reductase activity"/>
    <property type="evidence" value="ECO:0007669"/>
    <property type="project" value="InterPro"/>
</dbReference>
<comment type="similarity">
    <text evidence="2 10">Belongs to the fatty acyl-CoA reductase family.</text>
</comment>
<dbReference type="FunFam" id="3.40.50.720:FF:000143">
    <property type="entry name" value="Fatty acyl-CoA reductase"/>
    <property type="match status" value="1"/>
</dbReference>
<dbReference type="InterPro" id="IPR026055">
    <property type="entry name" value="FAR"/>
</dbReference>
<sequence length="513" mass="58703">MSLSIDPNKTIPEIFEGKSVFITGGSGFIGKVLIEKLLRSCPGIKNIYVLVRPKKNKNIQERVRALFDVPLFDQLRRDNMAVIEKVIGIEGDITKINLGMNETDTSLLIDNVSIIYHIAASVRFNDSLKSAIFSNTRSTREVIALAKRCASMDVFVHCSTAYSNFDQNVIEEKVYPPKHDWRIAIELAEKYDDMTLQVLTEKYIDPLPNTYTFTKGMAEQLVIDLCTNQIPAIITRPSIVLPSSRDPIDGWVDNFNGPMSINLLEGKGLVRVIYADEDSEHDNVFVDNTAKALVIATWRKIFQSKNPIIEVYNIASDMNFTHKFMRDEGNKIIARNPPDSYLWTADAVFVKHPIIFYIATLIYHIIPAIILDSILRLSARNPKFLKIYRMVYIANVALYAFLSRTVDIRSKNYVALEDSLLEYDKNSFSFMASRIRPNSTETKRAISVIWKGMKQYLLKEKPYATEAEMKKYEWVMFLQKKVFLAVRGSIIYVIISKLFSPLITSKFNEIMSY</sequence>
<accession>A0A9N9X2W7</accession>
<evidence type="ECO:0000259" key="12">
    <source>
        <dbReference type="Pfam" id="PF07993"/>
    </source>
</evidence>
<comment type="subcellular location">
    <subcellularLocation>
        <location evidence="1">Membrane</location>
        <topology evidence="1">Multi-pass membrane protein</topology>
    </subcellularLocation>
</comment>
<feature type="transmembrane region" description="Helical" evidence="10">
    <location>
        <begin position="482"/>
        <end position="503"/>
    </location>
</feature>
<dbReference type="Pfam" id="PF03015">
    <property type="entry name" value="Sterile"/>
    <property type="match status" value="1"/>
</dbReference>
<feature type="domain" description="Thioester reductase (TE)" evidence="12">
    <location>
        <begin position="22"/>
        <end position="292"/>
    </location>
</feature>
<dbReference type="CDD" id="cd09071">
    <property type="entry name" value="FAR_C"/>
    <property type="match status" value="1"/>
</dbReference>
<keyword evidence="3 10" id="KW-0444">Lipid biosynthesis</keyword>
<dbReference type="InterPro" id="IPR033640">
    <property type="entry name" value="FAR_C"/>
</dbReference>
<evidence type="ECO:0000256" key="10">
    <source>
        <dbReference type="RuleBase" id="RU363097"/>
    </source>
</evidence>
<evidence type="ECO:0000313" key="14">
    <source>
        <dbReference type="Proteomes" id="UP001153737"/>
    </source>
</evidence>
<proteinExistence type="inferred from homology"/>
<dbReference type="Pfam" id="PF07993">
    <property type="entry name" value="NAD_binding_4"/>
    <property type="match status" value="1"/>
</dbReference>
<dbReference type="InterPro" id="IPR013120">
    <property type="entry name" value="FAR_NAD-bd"/>
</dbReference>
<dbReference type="GO" id="GO:0102965">
    <property type="term" value="F:alcohol-forming long-chain fatty acyl-CoA reductase activity"/>
    <property type="evidence" value="ECO:0007669"/>
    <property type="project" value="UniProtKB-EC"/>
</dbReference>
<evidence type="ECO:0000256" key="2">
    <source>
        <dbReference type="ARBA" id="ARBA00005928"/>
    </source>
</evidence>
<dbReference type="AlphaFoldDB" id="A0A9N9X2W7"/>
<keyword evidence="7 10" id="KW-0443">Lipid metabolism</keyword>
<dbReference type="CDD" id="cd05236">
    <property type="entry name" value="FAR-N_SDR_e"/>
    <property type="match status" value="1"/>
</dbReference>
<dbReference type="EC" id="1.2.1.84" evidence="10"/>
<gene>
    <name evidence="13" type="ORF">PHAECO_LOCUS6063</name>
</gene>
<comment type="function">
    <text evidence="10">Catalyzes the reduction of fatty acyl-CoA to fatty alcohols.</text>
</comment>
<evidence type="ECO:0000256" key="3">
    <source>
        <dbReference type="ARBA" id="ARBA00022516"/>
    </source>
</evidence>
<keyword evidence="10" id="KW-0560">Oxidoreductase</keyword>
<feature type="domain" description="Fatty acyl-CoA reductase C-terminal" evidence="11">
    <location>
        <begin position="363"/>
        <end position="460"/>
    </location>
</feature>
<comment type="catalytic activity">
    <reaction evidence="9 10">
        <text>a long-chain fatty acyl-CoA + 2 NADPH + 2 H(+) = a long-chain primary fatty alcohol + 2 NADP(+) + CoA</text>
        <dbReference type="Rhea" id="RHEA:52716"/>
        <dbReference type="ChEBI" id="CHEBI:15378"/>
        <dbReference type="ChEBI" id="CHEBI:57287"/>
        <dbReference type="ChEBI" id="CHEBI:57783"/>
        <dbReference type="ChEBI" id="CHEBI:58349"/>
        <dbReference type="ChEBI" id="CHEBI:77396"/>
        <dbReference type="ChEBI" id="CHEBI:83139"/>
        <dbReference type="EC" id="1.2.1.84"/>
    </reaction>
</comment>
<dbReference type="PANTHER" id="PTHR11011">
    <property type="entry name" value="MALE STERILITY PROTEIN 2-RELATED"/>
    <property type="match status" value="1"/>
</dbReference>
<reference evidence="13" key="2">
    <citation type="submission" date="2022-10" db="EMBL/GenBank/DDBJ databases">
        <authorList>
            <consortium name="ENA_rothamsted_submissions"/>
            <consortium name="culmorum"/>
            <person name="King R."/>
        </authorList>
    </citation>
    <scope>NUCLEOTIDE SEQUENCE</scope>
</reference>
<protein>
    <recommendedName>
        <fullName evidence="10">Fatty acyl-CoA reductase</fullName>
        <ecNumber evidence="10">1.2.1.84</ecNumber>
    </recommendedName>
</protein>
<dbReference type="GO" id="GO:0016020">
    <property type="term" value="C:membrane"/>
    <property type="evidence" value="ECO:0007669"/>
    <property type="project" value="UniProtKB-SubCell"/>
</dbReference>
<keyword evidence="4 10" id="KW-0812">Transmembrane</keyword>
<dbReference type="InterPro" id="IPR036291">
    <property type="entry name" value="NAD(P)-bd_dom_sf"/>
</dbReference>
<evidence type="ECO:0000259" key="11">
    <source>
        <dbReference type="Pfam" id="PF03015"/>
    </source>
</evidence>
<keyword evidence="14" id="KW-1185">Reference proteome</keyword>
<evidence type="ECO:0000313" key="13">
    <source>
        <dbReference type="EMBL" id="CAG9818987.1"/>
    </source>
</evidence>
<dbReference type="Gene3D" id="3.40.50.720">
    <property type="entry name" value="NAD(P)-binding Rossmann-like Domain"/>
    <property type="match status" value="1"/>
</dbReference>
<evidence type="ECO:0000256" key="1">
    <source>
        <dbReference type="ARBA" id="ARBA00004141"/>
    </source>
</evidence>
<reference evidence="13" key="1">
    <citation type="submission" date="2022-01" db="EMBL/GenBank/DDBJ databases">
        <authorList>
            <person name="King R."/>
        </authorList>
    </citation>
    <scope>NUCLEOTIDE SEQUENCE</scope>
</reference>
<dbReference type="EMBL" id="OU896708">
    <property type="protein sequence ID" value="CAG9818987.1"/>
    <property type="molecule type" value="Genomic_DNA"/>
</dbReference>